<dbReference type="Proteomes" id="UP000480350">
    <property type="component" value="Unassembled WGS sequence"/>
</dbReference>
<gene>
    <name evidence="5" type="ORF">GQ651_18505</name>
</gene>
<reference evidence="5 6" key="2">
    <citation type="submission" date="2020-03" db="EMBL/GenBank/DDBJ databases">
        <title>Kangsaoukella pontilimi gen. nov., sp. nov., a new member of the family Rhodobacteraceae isolated from a tidal mudflat.</title>
        <authorList>
            <person name="Kim I.S."/>
        </authorList>
    </citation>
    <scope>NUCLEOTIDE SEQUENCE [LARGE SCALE GENOMIC DNA]</scope>
    <source>
        <strain evidence="5 6">GH1-50</strain>
    </source>
</reference>
<dbReference type="Pfam" id="PF00128">
    <property type="entry name" value="Alpha-amylase"/>
    <property type="match status" value="1"/>
</dbReference>
<dbReference type="AlphaFoldDB" id="A0A7C9IKT9"/>
<protein>
    <submittedName>
        <fullName evidence="5">Glucohydrolase</fullName>
    </submittedName>
</protein>
<organism evidence="5 6">
    <name type="scientific">Kangsaoukella pontilimi</name>
    <dbReference type="NCBI Taxonomy" id="2691042"/>
    <lineage>
        <taxon>Bacteria</taxon>
        <taxon>Pseudomonadati</taxon>
        <taxon>Pseudomonadota</taxon>
        <taxon>Alphaproteobacteria</taxon>
        <taxon>Rhodobacterales</taxon>
        <taxon>Paracoccaceae</taxon>
        <taxon>Kangsaoukella</taxon>
    </lineage>
</organism>
<dbReference type="InterPro" id="IPR017853">
    <property type="entry name" value="GH"/>
</dbReference>
<evidence type="ECO:0000256" key="3">
    <source>
        <dbReference type="ARBA" id="ARBA00023295"/>
    </source>
</evidence>
<dbReference type="PANTHER" id="PTHR10357:SF179">
    <property type="entry name" value="NEUTRAL AND BASIC AMINO ACID TRANSPORT PROTEIN RBAT"/>
    <property type="match status" value="1"/>
</dbReference>
<keyword evidence="2 5" id="KW-0378">Hydrolase</keyword>
<comment type="caution">
    <text evidence="5">The sequence shown here is derived from an EMBL/GenBank/DDBJ whole genome shotgun (WGS) entry which is preliminary data.</text>
</comment>
<dbReference type="FunFam" id="3.20.20.80:FF:000064">
    <property type="entry name" value="Oligo-1,6-glucosidase"/>
    <property type="match status" value="1"/>
</dbReference>
<evidence type="ECO:0000256" key="2">
    <source>
        <dbReference type="ARBA" id="ARBA00022801"/>
    </source>
</evidence>
<dbReference type="InterPro" id="IPR045857">
    <property type="entry name" value="O16G_dom_2"/>
</dbReference>
<keyword evidence="6" id="KW-1185">Reference proteome</keyword>
<dbReference type="GO" id="GO:0004556">
    <property type="term" value="F:alpha-amylase activity"/>
    <property type="evidence" value="ECO:0007669"/>
    <property type="project" value="TreeGrafter"/>
</dbReference>
<accession>A0A7C9IKT9</accession>
<feature type="domain" description="Glycosyl hydrolase family 13 catalytic" evidence="4">
    <location>
        <begin position="16"/>
        <end position="409"/>
    </location>
</feature>
<dbReference type="CDD" id="cd11333">
    <property type="entry name" value="AmyAc_SI_OligoGlu_DGase"/>
    <property type="match status" value="1"/>
</dbReference>
<evidence type="ECO:0000256" key="1">
    <source>
        <dbReference type="ARBA" id="ARBA00008061"/>
    </source>
</evidence>
<comment type="similarity">
    <text evidence="1">Belongs to the glycosyl hydrolase 13 family.</text>
</comment>
<dbReference type="PANTHER" id="PTHR10357">
    <property type="entry name" value="ALPHA-AMYLASE FAMILY MEMBER"/>
    <property type="match status" value="1"/>
</dbReference>
<dbReference type="InterPro" id="IPR006047">
    <property type="entry name" value="GH13_cat_dom"/>
</dbReference>
<dbReference type="RefSeq" id="WP_160765765.1">
    <property type="nucleotide sequence ID" value="NZ_WUPT01000007.1"/>
</dbReference>
<dbReference type="EMBL" id="WUPT01000007">
    <property type="protein sequence ID" value="MXQ09842.1"/>
    <property type="molecule type" value="Genomic_DNA"/>
</dbReference>
<dbReference type="InterPro" id="IPR013780">
    <property type="entry name" value="Glyco_hydro_b"/>
</dbReference>
<evidence type="ECO:0000259" key="4">
    <source>
        <dbReference type="SMART" id="SM00642"/>
    </source>
</evidence>
<name>A0A7C9IKT9_9RHOB</name>
<dbReference type="Gene3D" id="3.20.20.80">
    <property type="entry name" value="Glycosidases"/>
    <property type="match status" value="1"/>
</dbReference>
<dbReference type="Gene3D" id="2.60.40.1180">
    <property type="entry name" value="Golgi alpha-mannosidase II"/>
    <property type="match status" value="1"/>
</dbReference>
<proteinExistence type="inferred from homology"/>
<sequence length="551" mass="62310">MTDTKIPWWKTATGYQIYPRSFADSNGDGIGDLPGIISKLDHLADLGVGFIWLCPIYASPMRDNGYDIADYYDIAPEFGTLEDFDRLVAEARARGIRIVMDLVVNHCSSDHEWFRKACETRDCPEHDYFYWRDAQPDGSPPDDQRACFGGSAWQWVETVGRYCYCHFGPQQPDLNWHNPALRQTIYEMMNWWLDRGIGGFRMDVIELVGKDIDARHYYEGPDMHRFIQEMHQACLAGRDVMTVGESWSVTPKTALDYCGRDRAELDMVFGFNHIQAAWDPAKGRFGPNLFDLRRHKAILADWQYALADDGWNSLYLSNHDLPRPVSHYACDGEHRVRSAKMLATVTYLMKGTAFVFQGEEIGMTNVRFERLDQFRDIETLGQWTEQGAQGVSLDDFIAGANANARDHARTPMQWTAEPGAGFSGAEPWMMLNPNHVDINAARDRANPEGVFEWYRKLIALRRSESLVWGGAFELLLPNHPALVAYLRTEGARRMLVMGSYSGDEVHLSAADLPLGDWQPVLANADGVNAPGGDMTVPPYFAGVWIEEGAGR</sequence>
<dbReference type="Gene3D" id="3.90.400.10">
    <property type="entry name" value="Oligo-1,6-glucosidase, Domain 2"/>
    <property type="match status" value="1"/>
</dbReference>
<keyword evidence="3" id="KW-0326">Glycosidase</keyword>
<evidence type="ECO:0000313" key="5">
    <source>
        <dbReference type="EMBL" id="MXQ09842.1"/>
    </source>
</evidence>
<dbReference type="SUPFAM" id="SSF51011">
    <property type="entry name" value="Glycosyl hydrolase domain"/>
    <property type="match status" value="1"/>
</dbReference>
<reference evidence="5 6" key="1">
    <citation type="submission" date="2019-12" db="EMBL/GenBank/DDBJ databases">
        <authorList>
            <person name="Lee S.D."/>
        </authorList>
    </citation>
    <scope>NUCLEOTIDE SEQUENCE [LARGE SCALE GENOMIC DNA]</scope>
    <source>
        <strain evidence="5 6">GH1-50</strain>
    </source>
</reference>
<dbReference type="GO" id="GO:0009313">
    <property type="term" value="P:oligosaccharide catabolic process"/>
    <property type="evidence" value="ECO:0007669"/>
    <property type="project" value="TreeGrafter"/>
</dbReference>
<evidence type="ECO:0000313" key="6">
    <source>
        <dbReference type="Proteomes" id="UP000480350"/>
    </source>
</evidence>
<dbReference type="SUPFAM" id="SSF51445">
    <property type="entry name" value="(Trans)glycosidases"/>
    <property type="match status" value="1"/>
</dbReference>
<dbReference type="SMART" id="SM00642">
    <property type="entry name" value="Aamy"/>
    <property type="match status" value="1"/>
</dbReference>